<feature type="compositionally biased region" description="Polar residues" evidence="8">
    <location>
        <begin position="40"/>
        <end position="58"/>
    </location>
</feature>
<feature type="compositionally biased region" description="Polar residues" evidence="8">
    <location>
        <begin position="190"/>
        <end position="200"/>
    </location>
</feature>
<dbReference type="Gene3D" id="4.10.1000.40">
    <property type="match status" value="3"/>
</dbReference>
<feature type="domain" description="C3H1-type" evidence="9">
    <location>
        <begin position="301"/>
        <end position="322"/>
    </location>
</feature>
<keyword evidence="5" id="KW-0863">Zinc-finger</keyword>
<evidence type="ECO:0000256" key="4">
    <source>
        <dbReference type="ARBA" id="ARBA00022737"/>
    </source>
</evidence>
<evidence type="ECO:0000256" key="6">
    <source>
        <dbReference type="ARBA" id="ARBA00022833"/>
    </source>
</evidence>
<evidence type="ECO:0000256" key="2">
    <source>
        <dbReference type="ARBA" id="ARBA00008423"/>
    </source>
</evidence>
<dbReference type="GO" id="GO:0043488">
    <property type="term" value="P:regulation of mRNA stability"/>
    <property type="evidence" value="ECO:0007669"/>
    <property type="project" value="InterPro"/>
</dbReference>
<sequence>MVRNDKKAAQINEELQDLLGLSYNSEFGHWVEAESKNPKYYQSSVPDPAPITNNTSASLEIPIDENTSSQQQSQDDSQSQRNSPPERSKPKLHSNNRLFEKALSKSNSSYSRRRKDSVGSRERGSRERYPRERHSPERHSKGRFSNSSSDRMNSEILSRLGKVNKSSGRVEKKHSESTSPAFTTIKGIAKSSNSPTSKPSILSRLGPRDESAVQTSINNLAHPMINPSNISMIKSSLYNPHGAQSDAGVPIMGFPVNHARSFEDNPNNRLPESLVGLKKIKCANWPMCNLGSSCEYFHPTKICPKFPNCPNTTAECMYIHPHVQKNQLPHNSLHLNNSSSVSSIPCKFGIGCLNPNCQFSHPPERVVPQINTVEPGKSIPILCKFYPNCKNPYCPYLHTNENPSIKPTLTNTQGDSDTSLLGNNTLQAQVPGQNNVAQNKDLGGNQGISQGTGQSQKPGSLCDPSKKVPIQCRNGANCTRLDCHFMHPEDQAIPSIP</sequence>
<dbReference type="InterPro" id="IPR000571">
    <property type="entry name" value="Znf_CCCH"/>
</dbReference>
<dbReference type="Gene3D" id="4.10.1000.30">
    <property type="match status" value="1"/>
</dbReference>
<organism evidence="10 11">
    <name type="scientific">Smittium megazygosporum</name>
    <dbReference type="NCBI Taxonomy" id="133381"/>
    <lineage>
        <taxon>Eukaryota</taxon>
        <taxon>Fungi</taxon>
        <taxon>Fungi incertae sedis</taxon>
        <taxon>Zoopagomycota</taxon>
        <taxon>Kickxellomycotina</taxon>
        <taxon>Harpellomycetes</taxon>
        <taxon>Harpellales</taxon>
        <taxon>Legeriomycetaceae</taxon>
        <taxon>Smittium</taxon>
    </lineage>
</organism>
<keyword evidence="7" id="KW-0539">Nucleus</keyword>
<dbReference type="GO" id="GO:0005737">
    <property type="term" value="C:cytoplasm"/>
    <property type="evidence" value="ECO:0007669"/>
    <property type="project" value="TreeGrafter"/>
</dbReference>
<evidence type="ECO:0000256" key="8">
    <source>
        <dbReference type="SAM" id="MobiDB-lite"/>
    </source>
</evidence>
<feature type="compositionally biased region" description="Basic and acidic residues" evidence="8">
    <location>
        <begin position="116"/>
        <end position="139"/>
    </location>
</feature>
<evidence type="ECO:0000313" key="11">
    <source>
        <dbReference type="Proteomes" id="UP000245609"/>
    </source>
</evidence>
<dbReference type="InterPro" id="IPR040366">
    <property type="entry name" value="Nab2/ZC3H14"/>
</dbReference>
<feature type="compositionally biased region" description="Low complexity" evidence="8">
    <location>
        <begin position="68"/>
        <end position="80"/>
    </location>
</feature>
<dbReference type="Pfam" id="PF14608">
    <property type="entry name" value="zf-CCCH_2"/>
    <property type="match status" value="4"/>
</dbReference>
<dbReference type="SMART" id="SM00356">
    <property type="entry name" value="ZnF_C3H1"/>
    <property type="match status" value="4"/>
</dbReference>
<evidence type="ECO:0000256" key="7">
    <source>
        <dbReference type="ARBA" id="ARBA00023242"/>
    </source>
</evidence>
<feature type="domain" description="C3H1-type" evidence="9">
    <location>
        <begin position="377"/>
        <end position="400"/>
    </location>
</feature>
<feature type="domain" description="C3H1-type" evidence="9">
    <location>
        <begin position="277"/>
        <end position="300"/>
    </location>
</feature>
<feature type="compositionally biased region" description="Polar residues" evidence="8">
    <location>
        <begin position="447"/>
        <end position="458"/>
    </location>
</feature>
<dbReference type="STRING" id="133381.A0A2T9Z8Z3"/>
<keyword evidence="4" id="KW-0677">Repeat</keyword>
<dbReference type="EMBL" id="MBFS01001441">
    <property type="protein sequence ID" value="PVV01022.1"/>
    <property type="molecule type" value="Genomic_DNA"/>
</dbReference>
<protein>
    <recommendedName>
        <fullName evidence="9">C3H1-type domain-containing protein</fullName>
    </recommendedName>
</protein>
<gene>
    <name evidence="10" type="ORF">BB560_004576</name>
</gene>
<accession>A0A2T9Z8Z3</accession>
<dbReference type="OrthoDB" id="438553at2759"/>
<name>A0A2T9Z8Z3_9FUNG</name>
<proteinExistence type="inferred from homology"/>
<evidence type="ECO:0000313" key="10">
    <source>
        <dbReference type="EMBL" id="PVV01022.1"/>
    </source>
</evidence>
<dbReference type="PANTHER" id="PTHR14738">
    <property type="entry name" value="ZINC FINGER CCCH DOMAIN-CONTAINING PROTEIN 14"/>
    <property type="match status" value="1"/>
</dbReference>
<keyword evidence="3" id="KW-0479">Metal-binding</keyword>
<dbReference type="GO" id="GO:0008270">
    <property type="term" value="F:zinc ion binding"/>
    <property type="evidence" value="ECO:0007669"/>
    <property type="project" value="UniProtKB-KW"/>
</dbReference>
<feature type="region of interest" description="Disordered" evidence="8">
    <location>
        <begin position="435"/>
        <end position="463"/>
    </location>
</feature>
<feature type="domain" description="C3H1-type" evidence="9">
    <location>
        <begin position="340"/>
        <end position="363"/>
    </location>
</feature>
<keyword evidence="6" id="KW-0862">Zinc</keyword>
<dbReference type="GO" id="GO:0008143">
    <property type="term" value="F:poly(A) binding"/>
    <property type="evidence" value="ECO:0007669"/>
    <property type="project" value="InterPro"/>
</dbReference>
<evidence type="ECO:0000259" key="9">
    <source>
        <dbReference type="SMART" id="SM00356"/>
    </source>
</evidence>
<feature type="region of interest" description="Disordered" evidence="8">
    <location>
        <begin position="39"/>
        <end position="210"/>
    </location>
</feature>
<comment type="caution">
    <text evidence="10">The sequence shown here is derived from an EMBL/GenBank/DDBJ whole genome shotgun (WGS) entry which is preliminary data.</text>
</comment>
<dbReference type="AlphaFoldDB" id="A0A2T9Z8Z3"/>
<comment type="subcellular location">
    <subcellularLocation>
        <location evidence="1">Nucleus</location>
    </subcellularLocation>
</comment>
<feature type="non-terminal residue" evidence="10">
    <location>
        <position position="497"/>
    </location>
</feature>
<keyword evidence="11" id="KW-1185">Reference proteome</keyword>
<evidence type="ECO:0000256" key="3">
    <source>
        <dbReference type="ARBA" id="ARBA00022723"/>
    </source>
</evidence>
<comment type="similarity">
    <text evidence="2">Belongs to the ZC3H14 family.</text>
</comment>
<evidence type="ECO:0000256" key="5">
    <source>
        <dbReference type="ARBA" id="ARBA00022771"/>
    </source>
</evidence>
<dbReference type="PANTHER" id="PTHR14738:SF29">
    <property type="entry name" value="ZINC FINGER CCCH DOMAIN-CONTAINING PROTEIN 14"/>
    <property type="match status" value="1"/>
</dbReference>
<evidence type="ECO:0000256" key="1">
    <source>
        <dbReference type="ARBA" id="ARBA00004123"/>
    </source>
</evidence>
<dbReference type="GO" id="GO:0005634">
    <property type="term" value="C:nucleus"/>
    <property type="evidence" value="ECO:0007669"/>
    <property type="project" value="UniProtKB-SubCell"/>
</dbReference>
<reference evidence="10 11" key="1">
    <citation type="journal article" date="2018" name="MBio">
        <title>Comparative Genomics Reveals the Core Gene Toolbox for the Fungus-Insect Symbiosis.</title>
        <authorList>
            <person name="Wang Y."/>
            <person name="Stata M."/>
            <person name="Wang W."/>
            <person name="Stajich J.E."/>
            <person name="White M.M."/>
            <person name="Moncalvo J.M."/>
        </authorList>
    </citation>
    <scope>NUCLEOTIDE SEQUENCE [LARGE SCALE GENOMIC DNA]</scope>
    <source>
        <strain evidence="10 11">SC-DP-2</strain>
    </source>
</reference>
<dbReference type="Proteomes" id="UP000245609">
    <property type="component" value="Unassembled WGS sequence"/>
</dbReference>